<evidence type="ECO:0000313" key="1">
    <source>
        <dbReference type="EMBL" id="PWZ56454.1"/>
    </source>
</evidence>
<organism evidence="1">
    <name type="scientific">Zea mays</name>
    <name type="common">Maize</name>
    <dbReference type="NCBI Taxonomy" id="4577"/>
    <lineage>
        <taxon>Eukaryota</taxon>
        <taxon>Viridiplantae</taxon>
        <taxon>Streptophyta</taxon>
        <taxon>Embryophyta</taxon>
        <taxon>Tracheophyta</taxon>
        <taxon>Spermatophyta</taxon>
        <taxon>Magnoliopsida</taxon>
        <taxon>Liliopsida</taxon>
        <taxon>Poales</taxon>
        <taxon>Poaceae</taxon>
        <taxon>PACMAD clade</taxon>
        <taxon>Panicoideae</taxon>
        <taxon>Andropogonodae</taxon>
        <taxon>Andropogoneae</taxon>
        <taxon>Tripsacinae</taxon>
        <taxon>Zea</taxon>
    </lineage>
</organism>
<gene>
    <name evidence="1" type="primary">Os10g0493600_0</name>
    <name evidence="1" type="ORF">Zm00014a_042522</name>
</gene>
<dbReference type="AlphaFoldDB" id="A0A317YFB9"/>
<reference evidence="1" key="1">
    <citation type="journal article" date="2018" name="Nat. Genet.">
        <title>Extensive intraspecific gene order and gene structural variations between Mo17 and other maize genomes.</title>
        <authorList>
            <person name="Sun S."/>
            <person name="Zhou Y."/>
            <person name="Chen J."/>
            <person name="Shi J."/>
            <person name="Zhao H."/>
            <person name="Zhao H."/>
            <person name="Song W."/>
            <person name="Zhang M."/>
            <person name="Cui Y."/>
            <person name="Dong X."/>
            <person name="Liu H."/>
            <person name="Ma X."/>
            <person name="Jiao Y."/>
            <person name="Wang B."/>
            <person name="Wei X."/>
            <person name="Stein J.C."/>
            <person name="Glaubitz J.C."/>
            <person name="Lu F."/>
            <person name="Yu G."/>
            <person name="Liang C."/>
            <person name="Fengler K."/>
            <person name="Li B."/>
            <person name="Rafalski A."/>
            <person name="Schnable P.S."/>
            <person name="Ware D.H."/>
            <person name="Buckler E.S."/>
            <person name="Lai J."/>
        </authorList>
    </citation>
    <scope>NUCLEOTIDE SEQUENCE [LARGE SCALE GENOMIC DNA]</scope>
    <source>
        <tissue evidence="1">Seedling</tissue>
    </source>
</reference>
<comment type="caution">
    <text evidence="1">The sequence shown here is derived from an EMBL/GenBank/DDBJ whole genome shotgun (WGS) entry which is preliminary data.</text>
</comment>
<dbReference type="InterPro" id="IPR013785">
    <property type="entry name" value="Aldolase_TIM"/>
</dbReference>
<name>A0A317YFB9_MAIZE</name>
<dbReference type="EMBL" id="NCVQ01000001">
    <property type="protein sequence ID" value="PWZ56454.1"/>
    <property type="molecule type" value="Genomic_DNA"/>
</dbReference>
<accession>A0A317YFB9</accession>
<sequence length="87" mass="9790">MDSSCYSVNLSFVISTKSDVPFATWSRELVQQTCPLMLRVFTRRNFVANRQKPSHLAKGLKLGLYSDAGTQTYSQKMAGSLDHEDQT</sequence>
<proteinExistence type="predicted"/>
<dbReference type="Gene3D" id="3.20.20.70">
    <property type="entry name" value="Aldolase class I"/>
    <property type="match status" value="1"/>
</dbReference>
<protein>
    <submittedName>
        <fullName evidence="1">Alpha-galactosidase</fullName>
    </submittedName>
</protein>
<dbReference type="Proteomes" id="UP000251960">
    <property type="component" value="Chromosome 1"/>
</dbReference>